<keyword evidence="2" id="KW-0597">Phosphoprotein</keyword>
<dbReference type="PANTHER" id="PTHR43214">
    <property type="entry name" value="TWO-COMPONENT RESPONSE REGULATOR"/>
    <property type="match status" value="1"/>
</dbReference>
<comment type="caution">
    <text evidence="5">The sequence shown here is derived from an EMBL/GenBank/DDBJ whole genome shotgun (WGS) entry which is preliminary data.</text>
</comment>
<dbReference type="Gene3D" id="3.40.50.2300">
    <property type="match status" value="1"/>
</dbReference>
<dbReference type="RefSeq" id="WP_307819529.1">
    <property type="nucleotide sequence ID" value="NZ_JAFBCL010000001.1"/>
</dbReference>
<evidence type="ECO:0000259" key="3">
    <source>
        <dbReference type="PROSITE" id="PS50043"/>
    </source>
</evidence>
<evidence type="ECO:0000256" key="1">
    <source>
        <dbReference type="ARBA" id="ARBA00023125"/>
    </source>
</evidence>
<name>A0ABS2S1L5_9PSEU</name>
<dbReference type="InterPro" id="IPR016032">
    <property type="entry name" value="Sig_transdc_resp-reg_C-effctor"/>
</dbReference>
<dbReference type="Pfam" id="PF00072">
    <property type="entry name" value="Response_reg"/>
    <property type="match status" value="1"/>
</dbReference>
<dbReference type="EMBL" id="JAFBCL010000001">
    <property type="protein sequence ID" value="MBM7810125.1"/>
    <property type="molecule type" value="Genomic_DNA"/>
</dbReference>
<dbReference type="SUPFAM" id="SSF46894">
    <property type="entry name" value="C-terminal effector domain of the bipartite response regulators"/>
    <property type="match status" value="1"/>
</dbReference>
<dbReference type="PROSITE" id="PS50110">
    <property type="entry name" value="RESPONSE_REGULATORY"/>
    <property type="match status" value="1"/>
</dbReference>
<sequence length="211" mass="22042">MTGPAPVGGSAAIRVVLADDEDLIRGALAALLELEDDLSVVAQTSDGDAAVAAVRAHRPDIAVFDLEMPGRDGVLAAEAVRDLAGVAVVLVTRHARPGVLRRALSAGVRGFVPKTTPAAKLASILRDVHAGRRYVDSEIAAAALTEDACPLTARELDVLRHALRGGTVTAIAREAHLAAGTVRNYLSSAMTKLGVSTRYEAARLAWDEGWI</sequence>
<dbReference type="InterPro" id="IPR039420">
    <property type="entry name" value="WalR-like"/>
</dbReference>
<evidence type="ECO:0000259" key="4">
    <source>
        <dbReference type="PROSITE" id="PS50110"/>
    </source>
</evidence>
<evidence type="ECO:0000313" key="6">
    <source>
        <dbReference type="Proteomes" id="UP001195724"/>
    </source>
</evidence>
<protein>
    <submittedName>
        <fullName evidence="5">Two-component system response regulator DesR</fullName>
    </submittedName>
</protein>
<dbReference type="Proteomes" id="UP001195724">
    <property type="component" value="Unassembled WGS sequence"/>
</dbReference>
<evidence type="ECO:0000256" key="2">
    <source>
        <dbReference type="PROSITE-ProRule" id="PRU00169"/>
    </source>
</evidence>
<dbReference type="SMART" id="SM00421">
    <property type="entry name" value="HTH_LUXR"/>
    <property type="match status" value="1"/>
</dbReference>
<keyword evidence="6" id="KW-1185">Reference proteome</keyword>
<gene>
    <name evidence="5" type="ORF">JOE68_000990</name>
</gene>
<proteinExistence type="predicted"/>
<dbReference type="InterPro" id="IPR001789">
    <property type="entry name" value="Sig_transdc_resp-reg_receiver"/>
</dbReference>
<dbReference type="PROSITE" id="PS50043">
    <property type="entry name" value="HTH_LUXR_2"/>
    <property type="match status" value="1"/>
</dbReference>
<reference evidence="5 6" key="1">
    <citation type="submission" date="2021-01" db="EMBL/GenBank/DDBJ databases">
        <title>Sequencing the genomes of 1000 actinobacteria strains.</title>
        <authorList>
            <person name="Klenk H.-P."/>
        </authorList>
    </citation>
    <scope>NUCLEOTIDE SEQUENCE [LARGE SCALE GENOMIC DNA]</scope>
    <source>
        <strain evidence="5 6">DSM 44581</strain>
    </source>
</reference>
<dbReference type="CDD" id="cd06170">
    <property type="entry name" value="LuxR_C_like"/>
    <property type="match status" value="1"/>
</dbReference>
<feature type="modified residue" description="4-aspartylphosphate" evidence="2">
    <location>
        <position position="65"/>
    </location>
</feature>
<dbReference type="Gene3D" id="1.10.10.10">
    <property type="entry name" value="Winged helix-like DNA-binding domain superfamily/Winged helix DNA-binding domain"/>
    <property type="match status" value="1"/>
</dbReference>
<feature type="domain" description="Response regulatory" evidence="4">
    <location>
        <begin position="14"/>
        <end position="129"/>
    </location>
</feature>
<organism evidence="5 6">
    <name type="scientific">Saccharothrix algeriensis</name>
    <dbReference type="NCBI Taxonomy" id="173560"/>
    <lineage>
        <taxon>Bacteria</taxon>
        <taxon>Bacillati</taxon>
        <taxon>Actinomycetota</taxon>
        <taxon>Actinomycetes</taxon>
        <taxon>Pseudonocardiales</taxon>
        <taxon>Pseudonocardiaceae</taxon>
        <taxon>Saccharothrix</taxon>
    </lineage>
</organism>
<dbReference type="PANTHER" id="PTHR43214:SF42">
    <property type="entry name" value="TRANSCRIPTIONAL REGULATORY PROTEIN DESR"/>
    <property type="match status" value="1"/>
</dbReference>
<evidence type="ECO:0000313" key="5">
    <source>
        <dbReference type="EMBL" id="MBM7810125.1"/>
    </source>
</evidence>
<dbReference type="InterPro" id="IPR000792">
    <property type="entry name" value="Tscrpt_reg_LuxR_C"/>
</dbReference>
<dbReference type="PRINTS" id="PR00038">
    <property type="entry name" value="HTHLUXR"/>
</dbReference>
<dbReference type="SUPFAM" id="SSF52172">
    <property type="entry name" value="CheY-like"/>
    <property type="match status" value="1"/>
</dbReference>
<keyword evidence="1" id="KW-0238">DNA-binding</keyword>
<feature type="domain" description="HTH luxR-type" evidence="3">
    <location>
        <begin position="144"/>
        <end position="209"/>
    </location>
</feature>
<dbReference type="InterPro" id="IPR011006">
    <property type="entry name" value="CheY-like_superfamily"/>
</dbReference>
<accession>A0ABS2S1L5</accession>
<dbReference type="SMART" id="SM00448">
    <property type="entry name" value="REC"/>
    <property type="match status" value="1"/>
</dbReference>
<dbReference type="Pfam" id="PF00196">
    <property type="entry name" value="GerE"/>
    <property type="match status" value="1"/>
</dbReference>
<dbReference type="InterPro" id="IPR036388">
    <property type="entry name" value="WH-like_DNA-bd_sf"/>
</dbReference>